<dbReference type="AlphaFoldDB" id="A0AAD9SYV8"/>
<proteinExistence type="predicted"/>
<dbReference type="GO" id="GO:0032543">
    <property type="term" value="P:mitochondrial translation"/>
    <property type="evidence" value="ECO:0007669"/>
    <property type="project" value="InterPro"/>
</dbReference>
<comment type="caution">
    <text evidence="2">The sequence shown here is derived from an EMBL/GenBank/DDBJ whole genome shotgun (WGS) entry which is preliminary data.</text>
</comment>
<dbReference type="Proteomes" id="UP001285354">
    <property type="component" value="Unassembled WGS sequence"/>
</dbReference>
<protein>
    <recommendedName>
        <fullName evidence="1">Small ribosomal subunit protein mS35 mitochondrial conserved domain-containing protein</fullName>
    </recommendedName>
</protein>
<name>A0AAD9SYV8_9HELO</name>
<organism evidence="2 3">
    <name type="scientific">Diplocarpon rosae</name>
    <dbReference type="NCBI Taxonomy" id="946125"/>
    <lineage>
        <taxon>Eukaryota</taxon>
        <taxon>Fungi</taxon>
        <taxon>Dikarya</taxon>
        <taxon>Ascomycota</taxon>
        <taxon>Pezizomycotina</taxon>
        <taxon>Leotiomycetes</taxon>
        <taxon>Helotiales</taxon>
        <taxon>Drepanopezizaceae</taxon>
        <taxon>Diplocarpon</taxon>
    </lineage>
</organism>
<dbReference type="EMBL" id="JAUBYV010000008">
    <property type="protein sequence ID" value="KAK2625205.1"/>
    <property type="molecule type" value="Genomic_DNA"/>
</dbReference>
<gene>
    <name evidence="2" type="ORF">QTJ16_005574</name>
</gene>
<dbReference type="GO" id="GO:0003735">
    <property type="term" value="F:structural constituent of ribosome"/>
    <property type="evidence" value="ECO:0007669"/>
    <property type="project" value="InterPro"/>
</dbReference>
<evidence type="ECO:0000313" key="2">
    <source>
        <dbReference type="EMBL" id="KAK2625205.1"/>
    </source>
</evidence>
<reference evidence="2" key="1">
    <citation type="submission" date="2023-06" db="EMBL/GenBank/DDBJ databases">
        <title>Draft genome of Marssonina rosae.</title>
        <authorList>
            <person name="Cheng Q."/>
        </authorList>
    </citation>
    <scope>NUCLEOTIDE SEQUENCE</scope>
    <source>
        <strain evidence="2">R4</strain>
    </source>
</reference>
<evidence type="ECO:0000259" key="1">
    <source>
        <dbReference type="Pfam" id="PF10213"/>
    </source>
</evidence>
<keyword evidence="3" id="KW-1185">Reference proteome</keyword>
<dbReference type="Pfam" id="PF10213">
    <property type="entry name" value="MRP-S28"/>
    <property type="match status" value="2"/>
</dbReference>
<feature type="domain" description="Small ribosomal subunit protein mS35 mitochondrial conserved" evidence="1">
    <location>
        <begin position="161"/>
        <end position="255"/>
    </location>
</feature>
<feature type="domain" description="Small ribosomal subunit protein mS35 mitochondrial conserved" evidence="1">
    <location>
        <begin position="271"/>
        <end position="300"/>
    </location>
</feature>
<sequence length="367" mass="42513">MGVDNGGCQSPNRYGTYSIGLGRAFSTTLQRSKRTSRPARALLAKVKKSGNPRAARLLEIDGKLRQARRMENAEDPFQQGHQRIDAMVRPHELAAVRRKRLKETFMNMGEQEPWEDEYTMEDDDDDMNSLAHGELEQHREMRHYARLAAWEMPLLSKLAKPFQPPTRNMPLRFRYTTYMGEQHPAEKKVVLEFSPADMPGLTKEQANKLRKLVGVRYNPEKDIVKMSCEMFETQAQNKRYLGDVVETLLKEAKARIHVLFSWHRAGIDIIQDSTDTFEDIPLDTRHHHFKPKPSFPKEWAVTEERREQLKQYRLATLLKDREREMTGRLIDGVEQIQEELGKPKDLGDLLPEPVMAGRGKKVGIKRV</sequence>
<dbReference type="InterPro" id="IPR019349">
    <property type="entry name" value="Ribosomal_mS35_mit"/>
</dbReference>
<dbReference type="InterPro" id="IPR039848">
    <property type="entry name" value="Ribosomal_mS35_mt"/>
</dbReference>
<evidence type="ECO:0000313" key="3">
    <source>
        <dbReference type="Proteomes" id="UP001285354"/>
    </source>
</evidence>
<dbReference type="PANTHER" id="PTHR13490">
    <property type="entry name" value="MITOCHONDRIAL 28S RIBOSOMAL PROTEIN S28"/>
    <property type="match status" value="1"/>
</dbReference>
<dbReference type="PANTHER" id="PTHR13490:SF0">
    <property type="entry name" value="SMALL RIBOSOMAL SUBUNIT PROTEIN MS35"/>
    <property type="match status" value="1"/>
</dbReference>
<dbReference type="GO" id="GO:0005763">
    <property type="term" value="C:mitochondrial small ribosomal subunit"/>
    <property type="evidence" value="ECO:0007669"/>
    <property type="project" value="TreeGrafter"/>
</dbReference>
<accession>A0AAD9SYV8</accession>